<dbReference type="Proteomes" id="UP000429552">
    <property type="component" value="Unassembled WGS sequence"/>
</dbReference>
<protein>
    <submittedName>
        <fullName evidence="2">Uncharacterized protein</fullName>
    </submittedName>
</protein>
<name>A0A640TN90_STRNI</name>
<feature type="compositionally biased region" description="Polar residues" evidence="1">
    <location>
        <begin position="138"/>
        <end position="147"/>
    </location>
</feature>
<comment type="caution">
    <text evidence="2">The sequence shown here is derived from an EMBL/GenBank/DDBJ whole genome shotgun (WGS) entry which is preliminary data.</text>
</comment>
<evidence type="ECO:0000313" key="2">
    <source>
        <dbReference type="EMBL" id="GFE23596.1"/>
    </source>
</evidence>
<proteinExistence type="predicted"/>
<gene>
    <name evidence="2" type="ORF">Sliba_40490</name>
</gene>
<feature type="region of interest" description="Disordered" evidence="1">
    <location>
        <begin position="1"/>
        <end position="26"/>
    </location>
</feature>
<feature type="compositionally biased region" description="Low complexity" evidence="1">
    <location>
        <begin position="111"/>
        <end position="132"/>
    </location>
</feature>
<organism evidence="2 3">
    <name type="scientific">Streptomyces nigrescens</name>
    <dbReference type="NCBI Taxonomy" id="1920"/>
    <lineage>
        <taxon>Bacteria</taxon>
        <taxon>Bacillati</taxon>
        <taxon>Actinomycetota</taxon>
        <taxon>Actinomycetes</taxon>
        <taxon>Kitasatosporales</taxon>
        <taxon>Streptomycetaceae</taxon>
        <taxon>Streptomyces</taxon>
    </lineage>
</organism>
<dbReference type="AlphaFoldDB" id="A0A640TN90"/>
<accession>A0A640TN90</accession>
<sequence>MRGTGRCSGLVDGGTAGSKARGTNREVQEHTVKNMARINVVIAGACGLLLAVGGASPAQAWDGPFDGDGVWNSDTFANFHAGFSCRNRARICINGPLNSGNVRNSQNVHLSGNNSNSGSPTNVNGNTNDDAGGTTGAENKTSNNQQHIGRGGKQKL</sequence>
<feature type="region of interest" description="Disordered" evidence="1">
    <location>
        <begin position="103"/>
        <end position="156"/>
    </location>
</feature>
<evidence type="ECO:0000313" key="3">
    <source>
        <dbReference type="Proteomes" id="UP000429552"/>
    </source>
</evidence>
<reference evidence="2 3" key="1">
    <citation type="submission" date="2019-12" db="EMBL/GenBank/DDBJ databases">
        <title>Whole genome shotgun sequence of Streptomyces libani subsp. libani NBRC 13452.</title>
        <authorList>
            <person name="Ichikawa N."/>
            <person name="Kimura A."/>
            <person name="Kitahashi Y."/>
            <person name="Komaki H."/>
            <person name="Tamura T."/>
        </authorList>
    </citation>
    <scope>NUCLEOTIDE SEQUENCE [LARGE SCALE GENOMIC DNA]</scope>
    <source>
        <strain evidence="2 3">NBRC 13452</strain>
    </source>
</reference>
<dbReference type="EMBL" id="BLIP01000001">
    <property type="protein sequence ID" value="GFE23596.1"/>
    <property type="molecule type" value="Genomic_DNA"/>
</dbReference>
<evidence type="ECO:0000256" key="1">
    <source>
        <dbReference type="SAM" id="MobiDB-lite"/>
    </source>
</evidence>